<protein>
    <recommendedName>
        <fullName evidence="3">Replication restart DNA helicase PriA</fullName>
    </recommendedName>
</protein>
<comment type="caution">
    <text evidence="1">The sequence shown here is derived from an EMBL/GenBank/DDBJ whole genome shotgun (WGS) entry which is preliminary data.</text>
</comment>
<organism evidence="1 2">
    <name type="scientific">Stenotrophomonas maltophilia</name>
    <name type="common">Pseudomonas maltophilia</name>
    <name type="synonym">Xanthomonas maltophilia</name>
    <dbReference type="NCBI Taxonomy" id="40324"/>
    <lineage>
        <taxon>Bacteria</taxon>
        <taxon>Pseudomonadati</taxon>
        <taxon>Pseudomonadota</taxon>
        <taxon>Gammaproteobacteria</taxon>
        <taxon>Lysobacterales</taxon>
        <taxon>Lysobacteraceae</taxon>
        <taxon>Stenotrophomonas</taxon>
        <taxon>Stenotrophomonas maltophilia group</taxon>
    </lineage>
</organism>
<accession>A0A2W6HZ03</accession>
<reference evidence="1 2" key="1">
    <citation type="submission" date="2016-05" db="EMBL/GenBank/DDBJ databases">
        <authorList>
            <person name="Lavstsen T."/>
            <person name="Jespersen J.S."/>
        </authorList>
    </citation>
    <scope>NUCLEOTIDE SEQUENCE [LARGE SCALE GENOMIC DNA]</scope>
    <source>
        <strain evidence="1 2">SM-5815</strain>
    </source>
</reference>
<dbReference type="AlphaFoldDB" id="A0A2W6HZ03"/>
<dbReference type="Proteomes" id="UP000249614">
    <property type="component" value="Unassembled WGS sequence"/>
</dbReference>
<dbReference type="EMBL" id="LXXM01000214">
    <property type="protein sequence ID" value="PZS88313.1"/>
    <property type="molecule type" value="Genomic_DNA"/>
</dbReference>
<proteinExistence type="predicted"/>
<evidence type="ECO:0000313" key="2">
    <source>
        <dbReference type="Proteomes" id="UP000249614"/>
    </source>
</evidence>
<evidence type="ECO:0000313" key="1">
    <source>
        <dbReference type="EMBL" id="PZS88313.1"/>
    </source>
</evidence>
<dbReference type="RefSeq" id="WP_258394082.1">
    <property type="nucleotide sequence ID" value="NZ_LXXM01000214.1"/>
</dbReference>
<evidence type="ECO:0008006" key="3">
    <source>
        <dbReference type="Google" id="ProtNLM"/>
    </source>
</evidence>
<gene>
    <name evidence="1" type="ORF">A7X83_15165</name>
</gene>
<sequence length="208" mass="23528">MVVPPRRHRDDGRALFRYADRVAVRCHRCDTPGWVTGPSNARRFRCLGCSEALDGGCGCNRCGAGDWVGPVRYSGYRPCGYCGHQWVRIEVRRARATMPLRTMAADCSQCGRSSDVDVTLSRWRGNEASDPDFGLPLRLVEKTAAGLLWAYNAEHLQALHDYATATLREGSGYNRSMFSRLPQWMKLARNRVLLQRAVERLKRRLLQG</sequence>
<name>A0A2W6HZ03_STEMA</name>